<gene>
    <name evidence="3" type="ORF">EV676_10438</name>
</gene>
<dbReference type="Proteomes" id="UP000294772">
    <property type="component" value="Unassembled WGS sequence"/>
</dbReference>
<dbReference type="PANTHER" id="PTHR34580">
    <property type="match status" value="1"/>
</dbReference>
<dbReference type="RefSeq" id="WP_132764640.1">
    <property type="nucleotide sequence ID" value="NZ_CALFFA010000029.1"/>
</dbReference>
<sequence>MGQTERLYKLKTWLDSGRCVKRDAVLRALEISPATLKRDLALLRDRLEVPIVWDKEGGGWRLDKSQSSSGMRHELPGLWFSAQELHALLTMQHLLAQLDVGGLLGPHIEPLRQRIERALDRGVPPGTDLARHIRVLPHAARKIHLPHFQAIGSAVLQRKRIRVRYHHRARDETNERELSPQRLAHYRDNWYLDAWCHTRGALRTFSVDAITAVDILATPAIDLPPERLDHELGAGYGIFAGTEVRWAVLRFSPEKSRWVAAEHWHPEQRGRRDHTGCWVLEVPYTDPRELVMDILRHVPDVEVLAPPELAEEVVKRLRQGLLRLGSRCEPGEWEHQPNAQDRLKEEI</sequence>
<keyword evidence="3" id="KW-0238">DNA-binding</keyword>
<protein>
    <submittedName>
        <fullName evidence="3">DNA-binding transcriptional regulator YafY</fullName>
    </submittedName>
</protein>
<dbReference type="EMBL" id="SLXF01000004">
    <property type="protein sequence ID" value="TCP07483.1"/>
    <property type="molecule type" value="Genomic_DNA"/>
</dbReference>
<dbReference type="InterPro" id="IPR026881">
    <property type="entry name" value="WYL_dom"/>
</dbReference>
<reference evidence="3 4" key="1">
    <citation type="submission" date="2019-03" db="EMBL/GenBank/DDBJ databases">
        <title>Genomic Encyclopedia of Type Strains, Phase IV (KMG-IV): sequencing the most valuable type-strain genomes for metagenomic binning, comparative biology and taxonomic classification.</title>
        <authorList>
            <person name="Goeker M."/>
        </authorList>
    </citation>
    <scope>NUCLEOTIDE SEQUENCE [LARGE SCALE GENOMIC DNA]</scope>
    <source>
        <strain evidence="3 4">DSM 15264</strain>
    </source>
</reference>
<dbReference type="PROSITE" id="PS52050">
    <property type="entry name" value="WYL"/>
    <property type="match status" value="1"/>
</dbReference>
<comment type="caution">
    <text evidence="3">The sequence shown here is derived from an EMBL/GenBank/DDBJ whole genome shotgun (WGS) entry which is preliminary data.</text>
</comment>
<dbReference type="PANTHER" id="PTHR34580:SF3">
    <property type="entry name" value="PROTEIN PAFB"/>
    <property type="match status" value="1"/>
</dbReference>
<dbReference type="Pfam" id="PF25583">
    <property type="entry name" value="WCX"/>
    <property type="match status" value="1"/>
</dbReference>
<proteinExistence type="predicted"/>
<feature type="domain" description="WCX" evidence="2">
    <location>
        <begin position="245"/>
        <end position="319"/>
    </location>
</feature>
<evidence type="ECO:0000259" key="2">
    <source>
        <dbReference type="Pfam" id="PF25583"/>
    </source>
</evidence>
<evidence type="ECO:0000313" key="4">
    <source>
        <dbReference type="Proteomes" id="UP000294772"/>
    </source>
</evidence>
<dbReference type="InterPro" id="IPR051534">
    <property type="entry name" value="CBASS_pafABC_assoc_protein"/>
</dbReference>
<evidence type="ECO:0000313" key="3">
    <source>
        <dbReference type="EMBL" id="TCP07483.1"/>
    </source>
</evidence>
<organism evidence="3 4">
    <name type="scientific">Caldimonas thermodepolymerans</name>
    <dbReference type="NCBI Taxonomy" id="215580"/>
    <lineage>
        <taxon>Bacteria</taxon>
        <taxon>Pseudomonadati</taxon>
        <taxon>Pseudomonadota</taxon>
        <taxon>Betaproteobacteria</taxon>
        <taxon>Burkholderiales</taxon>
        <taxon>Sphaerotilaceae</taxon>
        <taxon>Caldimonas</taxon>
    </lineage>
</organism>
<dbReference type="InterPro" id="IPR057727">
    <property type="entry name" value="WCX_dom"/>
</dbReference>
<dbReference type="AlphaFoldDB" id="A0AA46DEV7"/>
<name>A0AA46DEV7_9BURK</name>
<dbReference type="Pfam" id="PF13280">
    <property type="entry name" value="WYL"/>
    <property type="match status" value="1"/>
</dbReference>
<feature type="domain" description="WYL" evidence="1">
    <location>
        <begin position="147"/>
        <end position="214"/>
    </location>
</feature>
<evidence type="ECO:0000259" key="1">
    <source>
        <dbReference type="Pfam" id="PF13280"/>
    </source>
</evidence>
<accession>A0AA46DEV7</accession>
<dbReference type="GO" id="GO:0003677">
    <property type="term" value="F:DNA binding"/>
    <property type="evidence" value="ECO:0007669"/>
    <property type="project" value="UniProtKB-KW"/>
</dbReference>